<feature type="region of interest" description="Disordered" evidence="1">
    <location>
        <begin position="1"/>
        <end position="25"/>
    </location>
</feature>
<gene>
    <name evidence="2" type="primary">lolB</name>
    <name evidence="2" type="ORF">DAT39_008965</name>
</gene>
<keyword evidence="3" id="KW-1185">Reference proteome</keyword>
<dbReference type="AlphaFoldDB" id="A0A8J4TZ56"/>
<protein>
    <submittedName>
        <fullName evidence="2">Glycosyltransferase-like KOBITO 1</fullName>
    </submittedName>
</protein>
<reference evidence="2" key="1">
    <citation type="submission" date="2020-07" db="EMBL/GenBank/DDBJ databases">
        <title>Clarias magur genome sequencing, assembly and annotation.</title>
        <authorList>
            <person name="Kushwaha B."/>
            <person name="Kumar R."/>
            <person name="Das P."/>
            <person name="Joshi C.G."/>
            <person name="Kumar D."/>
            <person name="Nagpure N.S."/>
            <person name="Pandey M."/>
            <person name="Agarwal S."/>
            <person name="Srivastava S."/>
            <person name="Singh M."/>
            <person name="Sahoo L."/>
            <person name="Jayasankar P."/>
            <person name="Meher P.K."/>
            <person name="Koringa P.G."/>
            <person name="Iquebal M.A."/>
            <person name="Das S.P."/>
            <person name="Bit A."/>
            <person name="Patnaik S."/>
            <person name="Patel N."/>
            <person name="Shah T.M."/>
            <person name="Hinsu A."/>
            <person name="Jena J.K."/>
        </authorList>
    </citation>
    <scope>NUCLEOTIDE SEQUENCE</scope>
    <source>
        <strain evidence="2">CIFAMagur01</strain>
        <tissue evidence="2">Testis</tissue>
    </source>
</reference>
<organism evidence="2 3">
    <name type="scientific">Clarias magur</name>
    <name type="common">Asian catfish</name>
    <name type="synonym">Macropteronotus magur</name>
    <dbReference type="NCBI Taxonomy" id="1594786"/>
    <lineage>
        <taxon>Eukaryota</taxon>
        <taxon>Metazoa</taxon>
        <taxon>Chordata</taxon>
        <taxon>Craniata</taxon>
        <taxon>Vertebrata</taxon>
        <taxon>Euteleostomi</taxon>
        <taxon>Actinopterygii</taxon>
        <taxon>Neopterygii</taxon>
        <taxon>Teleostei</taxon>
        <taxon>Ostariophysi</taxon>
        <taxon>Siluriformes</taxon>
        <taxon>Clariidae</taxon>
        <taxon>Clarias</taxon>
    </lineage>
</organism>
<evidence type="ECO:0000256" key="1">
    <source>
        <dbReference type="SAM" id="MobiDB-lite"/>
    </source>
</evidence>
<name>A0A8J4TZ56_CLAMG</name>
<evidence type="ECO:0000313" key="2">
    <source>
        <dbReference type="EMBL" id="KAF5901294.1"/>
    </source>
</evidence>
<proteinExistence type="predicted"/>
<sequence>MAQDEDSGHHHRQVAWEDEGDGTTAKQLRQQLSENLVEGARKAEGQACSHNARHLMEAESAPPTCL</sequence>
<evidence type="ECO:0000313" key="3">
    <source>
        <dbReference type="Proteomes" id="UP000727407"/>
    </source>
</evidence>
<comment type="caution">
    <text evidence="2">The sequence shown here is derived from an EMBL/GenBank/DDBJ whole genome shotgun (WGS) entry which is preliminary data.</text>
</comment>
<dbReference type="Proteomes" id="UP000727407">
    <property type="component" value="Unassembled WGS sequence"/>
</dbReference>
<dbReference type="EMBL" id="QNUK01000115">
    <property type="protein sequence ID" value="KAF5901294.1"/>
    <property type="molecule type" value="Genomic_DNA"/>
</dbReference>
<accession>A0A8J4TZ56</accession>